<dbReference type="GO" id="GO:0071949">
    <property type="term" value="F:FAD binding"/>
    <property type="evidence" value="ECO:0007669"/>
    <property type="project" value="InterPro"/>
</dbReference>
<dbReference type="Gene3D" id="3.30.9.10">
    <property type="entry name" value="D-Amino Acid Oxidase, subunit A, domain 2"/>
    <property type="match status" value="1"/>
</dbReference>
<proteinExistence type="inferred from homology"/>
<reference evidence="10 11" key="1">
    <citation type="submission" date="2017-04" db="EMBL/GenBank/DDBJ databases">
        <title>Genome Sequence of the Model Brown-Rot Fungus Postia placenta SB12.</title>
        <authorList>
            <consortium name="DOE Joint Genome Institute"/>
            <person name="Gaskell J."/>
            <person name="Kersten P."/>
            <person name="Larrondo L.F."/>
            <person name="Canessa P."/>
            <person name="Martinez D."/>
            <person name="Hibbett D."/>
            <person name="Schmoll M."/>
            <person name="Kubicek C.P."/>
            <person name="Martinez A.T."/>
            <person name="Yadav J."/>
            <person name="Master E."/>
            <person name="Magnuson J.K."/>
            <person name="James T."/>
            <person name="Yaver D."/>
            <person name="Berka R."/>
            <person name="Labutti K."/>
            <person name="Lipzen A."/>
            <person name="Aerts A."/>
            <person name="Barry K."/>
            <person name="Henrissat B."/>
            <person name="Blanchette R."/>
            <person name="Grigoriev I."/>
            <person name="Cullen D."/>
        </authorList>
    </citation>
    <scope>NUCLEOTIDE SEQUENCE [LARGE SCALE GENOMIC DNA]</scope>
    <source>
        <strain evidence="10 11">MAD-698-R-SB12</strain>
    </source>
</reference>
<dbReference type="GO" id="GO:0016709">
    <property type="term" value="F:oxidoreductase activity, acting on paired donors, with incorporation or reduction of molecular oxygen, NAD(P)H as one donor, and incorporation of one atom of oxygen"/>
    <property type="evidence" value="ECO:0007669"/>
    <property type="project" value="UniProtKB-ARBA"/>
</dbReference>
<evidence type="ECO:0000259" key="8">
    <source>
        <dbReference type="Pfam" id="PF01494"/>
    </source>
</evidence>
<feature type="region of interest" description="Disordered" evidence="6">
    <location>
        <begin position="441"/>
        <end position="552"/>
    </location>
</feature>
<dbReference type="PANTHER" id="PTHR43004">
    <property type="entry name" value="TRK SYSTEM POTASSIUM UPTAKE PROTEIN"/>
    <property type="match status" value="1"/>
</dbReference>
<keyword evidence="4" id="KW-0274">FAD</keyword>
<feature type="compositionally biased region" description="Pro residues" evidence="6">
    <location>
        <begin position="946"/>
        <end position="963"/>
    </location>
</feature>
<dbReference type="PRINTS" id="PR00420">
    <property type="entry name" value="RNGMNOXGNASE"/>
</dbReference>
<evidence type="ECO:0000256" key="3">
    <source>
        <dbReference type="ARBA" id="ARBA00022630"/>
    </source>
</evidence>
<evidence type="ECO:0000313" key="10">
    <source>
        <dbReference type="EMBL" id="OSX62327.1"/>
    </source>
</evidence>
<gene>
    <name evidence="10" type="ORF">POSPLADRAFT_1046684</name>
</gene>
<keyword evidence="5" id="KW-0560">Oxidoreductase</keyword>
<evidence type="ECO:0000256" key="7">
    <source>
        <dbReference type="SAM" id="Phobius"/>
    </source>
</evidence>
<dbReference type="InterPro" id="IPR036188">
    <property type="entry name" value="FAD/NAD-bd_sf"/>
</dbReference>
<feature type="domain" description="Phenol hydroxylase-like C-terminal dimerisation" evidence="9">
    <location>
        <begin position="187"/>
        <end position="321"/>
    </location>
</feature>
<dbReference type="InterPro" id="IPR012941">
    <property type="entry name" value="Phe_hydrox_C_dim_dom"/>
</dbReference>
<evidence type="ECO:0008006" key="12">
    <source>
        <dbReference type="Google" id="ProtNLM"/>
    </source>
</evidence>
<dbReference type="RefSeq" id="XP_024339121.1">
    <property type="nucleotide sequence ID" value="XM_024479095.1"/>
</dbReference>
<dbReference type="Gene3D" id="3.50.50.60">
    <property type="entry name" value="FAD/NAD(P)-binding domain"/>
    <property type="match status" value="1"/>
</dbReference>
<comment type="similarity">
    <text evidence="2">Belongs to the PheA/TfdB FAD monooxygenase family.</text>
</comment>
<evidence type="ECO:0000256" key="6">
    <source>
        <dbReference type="SAM" id="MobiDB-lite"/>
    </source>
</evidence>
<feature type="compositionally biased region" description="Polar residues" evidence="6">
    <location>
        <begin position="472"/>
        <end position="482"/>
    </location>
</feature>
<dbReference type="Pfam" id="PF09531">
    <property type="entry name" value="Ndc1_Nup"/>
    <property type="match status" value="1"/>
</dbReference>
<dbReference type="InterPro" id="IPR050641">
    <property type="entry name" value="RIFMO-like"/>
</dbReference>
<dbReference type="OrthoDB" id="67850at2759"/>
<keyword evidence="3" id="KW-0285">Flavoprotein</keyword>
<feature type="compositionally biased region" description="Basic and acidic residues" evidence="6">
    <location>
        <begin position="441"/>
        <end position="451"/>
    </location>
</feature>
<keyword evidence="7" id="KW-0472">Membrane</keyword>
<keyword evidence="7" id="KW-1133">Transmembrane helix</keyword>
<comment type="cofactor">
    <cofactor evidence="1">
        <name>FAD</name>
        <dbReference type="ChEBI" id="CHEBI:57692"/>
    </cofactor>
</comment>
<feature type="transmembrane region" description="Helical" evidence="7">
    <location>
        <begin position="762"/>
        <end position="780"/>
    </location>
</feature>
<dbReference type="Pfam" id="PF01494">
    <property type="entry name" value="FAD_binding_3"/>
    <property type="match status" value="1"/>
</dbReference>
<keyword evidence="11" id="KW-1185">Reference proteome</keyword>
<sequence>MEGNPAGLTWGVMDFIPDTNFPTTQAKNIIQSPLTGILGIIERGFLPYSMKAKEITWCSQYKGHIHSPNAGQGANVSMSDAYNLAWKLAYALSGQATGRILDTYEEERRPCSIELINLDKELHKLNRPDSLFANEYVNCIAVFISALDSSKARTCSQRAYLRCVIIALPDNILSGIGLEYRSRLTVEGFQSLAPGLPLGQRLPPGDILRCSDWNPCNLHDLIRYTLPFKVIVFPGNLLEAVVSTRLSDFATSITTSLDDTKQSIIEMSVILRSSKYALPQVPDLPDMLSDSRLYLDDDEHTSEPEWQDRLHGTLGISEEGVATLLAPALPEKQPLDVVLTGSTVTAHGRSPPKASLTTRPACIALQNEDRDEDAVVITSLNVIPFCCHADLLTMSRAELVVVADTLNARLPRILSIDVGRSRSAAYIRKSIELLVGLRKDATQTPEAERSRSVFTGVGEVSHSAGSPRLLDNATQQDASTGSVALEDSQEGFRDPDVASHRPQKKRRFDAEATVEASDRPMISRPITRSQSHRDPQPEFTGAEANAERHPSKHYRGPWKVLFSTSWIPALTKHGDDLDAKGTEVTWCRSGSATTLSGRGFSFRFTHLQSRVADRGEGEAYLEAQAGSDTPGYDGPDVRDRGADDAAYRFGFGYAQRHCVEAMVKNYTYYIHVYCSKANVSHFGASVPDFAFICLLISEQPEIFLTALNTGGGLIPVEDVIALAFAYLFRTVLMDRFAVRWKNLLHDHSVSHVSQPETNAHQYLLARFVVALTTVSLFTTLNCTMHAFLFGLLRSVVLPLLYMMPIVPQFLRPFTAHFLRGSWTMTLFFRHWSLLWRSFFLCLTTTTCWEMAESPLDEPVTVAHTTADPVLTVVSGITSADGYFKHFAYAELSQLARGYSPAASARRSALFADQKYNPSMWACLVRDALLTLGKDYQLLLRRGSPEAPAPAPAPAPPKPEPTLPATPLKLLRTSVLKPTPTSPLRAALDTLASDGAISSAADSGVSQIPELFRSMVHASPSAEKAIESVKRSEERVVGMFEETRTKLQQRMEAAVHGRVPAAALEKMTPAFGVVERVRQWWTRDRVNKLVEMSLPNRHLDALAISNSYGVVQRDIPKIIEALLSFLAAVEEYQAEISKTHVTPSPEELQNMSAKERQEKERLMTELEQAGQIFAEVNDGLKEGIVHIVRTFGDKLAAFRFPPRIAQKLQGYRHGWKPLPHGYMLHDDVVIVLRAQITEWQGWGGIRSQKRRLCLACQQAFVTDSLLTIYNIKSFVRECGGFHDSTPGTNFWDATVKTRVITFGPPFKETEGPPTGKLSAERHV</sequence>
<accession>A0A1X6N138</accession>
<dbReference type="SUPFAM" id="SSF51905">
    <property type="entry name" value="FAD/NAD(P)-binding domain"/>
    <property type="match status" value="1"/>
</dbReference>
<organism evidence="10 11">
    <name type="scientific">Postia placenta MAD-698-R-SB12</name>
    <dbReference type="NCBI Taxonomy" id="670580"/>
    <lineage>
        <taxon>Eukaryota</taxon>
        <taxon>Fungi</taxon>
        <taxon>Dikarya</taxon>
        <taxon>Basidiomycota</taxon>
        <taxon>Agaricomycotina</taxon>
        <taxon>Agaricomycetes</taxon>
        <taxon>Polyporales</taxon>
        <taxon>Adustoporiaceae</taxon>
        <taxon>Rhodonia</taxon>
    </lineage>
</organism>
<keyword evidence="7" id="KW-0812">Transmembrane</keyword>
<evidence type="ECO:0000256" key="1">
    <source>
        <dbReference type="ARBA" id="ARBA00001974"/>
    </source>
</evidence>
<dbReference type="Gene3D" id="3.40.30.20">
    <property type="match status" value="1"/>
</dbReference>
<dbReference type="SUPFAM" id="SSF52833">
    <property type="entry name" value="Thioredoxin-like"/>
    <property type="match status" value="1"/>
</dbReference>
<protein>
    <recommendedName>
        <fullName evidence="12">FAD-binding domain-containing protein</fullName>
    </recommendedName>
</protein>
<evidence type="ECO:0000256" key="2">
    <source>
        <dbReference type="ARBA" id="ARBA00007801"/>
    </source>
</evidence>
<dbReference type="GeneID" id="36324045"/>
<dbReference type="SUPFAM" id="SSF54373">
    <property type="entry name" value="FAD-linked reductases, C-terminal domain"/>
    <property type="match status" value="1"/>
</dbReference>
<feature type="domain" description="FAD-binding" evidence="8">
    <location>
        <begin position="64"/>
        <end position="113"/>
    </location>
</feature>
<feature type="compositionally biased region" description="Basic and acidic residues" evidence="6">
    <location>
        <begin position="490"/>
        <end position="499"/>
    </location>
</feature>
<name>A0A1X6N138_9APHY</name>
<feature type="region of interest" description="Disordered" evidence="6">
    <location>
        <begin position="1303"/>
        <end position="1322"/>
    </location>
</feature>
<evidence type="ECO:0000259" key="9">
    <source>
        <dbReference type="Pfam" id="PF07976"/>
    </source>
</evidence>
<evidence type="ECO:0000256" key="4">
    <source>
        <dbReference type="ARBA" id="ARBA00022827"/>
    </source>
</evidence>
<dbReference type="InterPro" id="IPR019049">
    <property type="entry name" value="Nucleoporin_prot_Ndc1/Nup"/>
</dbReference>
<dbReference type="Proteomes" id="UP000194127">
    <property type="component" value="Unassembled WGS sequence"/>
</dbReference>
<dbReference type="PANTHER" id="PTHR43004:SF19">
    <property type="entry name" value="BINDING MONOOXYGENASE, PUTATIVE (JCVI)-RELATED"/>
    <property type="match status" value="1"/>
</dbReference>
<dbReference type="InterPro" id="IPR036249">
    <property type="entry name" value="Thioredoxin-like_sf"/>
</dbReference>
<feature type="region of interest" description="Disordered" evidence="6">
    <location>
        <begin position="943"/>
        <end position="964"/>
    </location>
</feature>
<dbReference type="InterPro" id="IPR002938">
    <property type="entry name" value="FAD-bd"/>
</dbReference>
<dbReference type="InterPro" id="IPR038220">
    <property type="entry name" value="PHOX_C_sf"/>
</dbReference>
<dbReference type="EMBL" id="KZ110597">
    <property type="protein sequence ID" value="OSX62327.1"/>
    <property type="molecule type" value="Genomic_DNA"/>
</dbReference>
<dbReference type="STRING" id="670580.A0A1X6N138"/>
<evidence type="ECO:0000313" key="11">
    <source>
        <dbReference type="Proteomes" id="UP000194127"/>
    </source>
</evidence>
<dbReference type="Pfam" id="PF07976">
    <property type="entry name" value="Phe_hydrox_dim"/>
    <property type="match status" value="1"/>
</dbReference>
<evidence type="ECO:0000256" key="5">
    <source>
        <dbReference type="ARBA" id="ARBA00023002"/>
    </source>
</evidence>